<gene>
    <name evidence="2" type="ORF">NDU88_005956</name>
</gene>
<protein>
    <submittedName>
        <fullName evidence="2">Uncharacterized protein</fullName>
    </submittedName>
</protein>
<evidence type="ECO:0000256" key="1">
    <source>
        <dbReference type="SAM" id="MobiDB-lite"/>
    </source>
</evidence>
<keyword evidence="3" id="KW-1185">Reference proteome</keyword>
<evidence type="ECO:0000313" key="2">
    <source>
        <dbReference type="EMBL" id="KAJ1210594.1"/>
    </source>
</evidence>
<reference evidence="2" key="1">
    <citation type="journal article" date="2022" name="bioRxiv">
        <title>Sequencing and chromosome-scale assembly of the giantPleurodeles waltlgenome.</title>
        <authorList>
            <person name="Brown T."/>
            <person name="Elewa A."/>
            <person name="Iarovenko S."/>
            <person name="Subramanian E."/>
            <person name="Araus A.J."/>
            <person name="Petzold A."/>
            <person name="Susuki M."/>
            <person name="Suzuki K.-i.T."/>
            <person name="Hayashi T."/>
            <person name="Toyoda A."/>
            <person name="Oliveira C."/>
            <person name="Osipova E."/>
            <person name="Leigh N.D."/>
            <person name="Simon A."/>
            <person name="Yun M.H."/>
        </authorList>
    </citation>
    <scope>NUCLEOTIDE SEQUENCE</scope>
    <source>
        <strain evidence="2">20211129_DDA</strain>
        <tissue evidence="2">Liver</tissue>
    </source>
</reference>
<evidence type="ECO:0000313" key="3">
    <source>
        <dbReference type="Proteomes" id="UP001066276"/>
    </source>
</evidence>
<name>A0AAV7WEV1_PLEWA</name>
<sequence length="92" mass="10605">MRASYETADKRPLNMSKELERGARDQRTRALKRSAKTEHKAREWTRRRWARDERSGSKKTDLKSLMTILSRRVVSLPLSASLPYAMVGTSLA</sequence>
<dbReference type="Proteomes" id="UP001066276">
    <property type="component" value="Chromosome 1_2"/>
</dbReference>
<feature type="compositionally biased region" description="Basic and acidic residues" evidence="1">
    <location>
        <begin position="35"/>
        <end position="60"/>
    </location>
</feature>
<accession>A0AAV7WEV1</accession>
<dbReference type="AlphaFoldDB" id="A0AAV7WEV1"/>
<feature type="region of interest" description="Disordered" evidence="1">
    <location>
        <begin position="1"/>
        <end position="60"/>
    </location>
</feature>
<proteinExistence type="predicted"/>
<dbReference type="EMBL" id="JANPWB010000002">
    <property type="protein sequence ID" value="KAJ1210594.1"/>
    <property type="molecule type" value="Genomic_DNA"/>
</dbReference>
<feature type="compositionally biased region" description="Basic and acidic residues" evidence="1">
    <location>
        <begin position="7"/>
        <end position="28"/>
    </location>
</feature>
<organism evidence="2 3">
    <name type="scientific">Pleurodeles waltl</name>
    <name type="common">Iberian ribbed newt</name>
    <dbReference type="NCBI Taxonomy" id="8319"/>
    <lineage>
        <taxon>Eukaryota</taxon>
        <taxon>Metazoa</taxon>
        <taxon>Chordata</taxon>
        <taxon>Craniata</taxon>
        <taxon>Vertebrata</taxon>
        <taxon>Euteleostomi</taxon>
        <taxon>Amphibia</taxon>
        <taxon>Batrachia</taxon>
        <taxon>Caudata</taxon>
        <taxon>Salamandroidea</taxon>
        <taxon>Salamandridae</taxon>
        <taxon>Pleurodelinae</taxon>
        <taxon>Pleurodeles</taxon>
    </lineage>
</organism>
<comment type="caution">
    <text evidence="2">The sequence shown here is derived from an EMBL/GenBank/DDBJ whole genome shotgun (WGS) entry which is preliminary data.</text>
</comment>